<dbReference type="AlphaFoldDB" id="A0A1Y1X2I7"/>
<evidence type="ECO:0000313" key="1">
    <source>
        <dbReference type="EMBL" id="ORX79848.1"/>
    </source>
</evidence>
<reference evidence="1 2" key="1">
    <citation type="submission" date="2016-08" db="EMBL/GenBank/DDBJ databases">
        <title>A Parts List for Fungal Cellulosomes Revealed by Comparative Genomics.</title>
        <authorList>
            <consortium name="DOE Joint Genome Institute"/>
            <person name="Haitjema C.H."/>
            <person name="Gilmore S.P."/>
            <person name="Henske J.K."/>
            <person name="Solomon K.V."/>
            <person name="De Groot R."/>
            <person name="Kuo A."/>
            <person name="Mondo S.J."/>
            <person name="Salamov A.A."/>
            <person name="Labutti K."/>
            <person name="Zhao Z."/>
            <person name="Chiniquy J."/>
            <person name="Barry K."/>
            <person name="Brewer H.M."/>
            <person name="Purvine S.O."/>
            <person name="Wright A.T."/>
            <person name="Boxma B."/>
            <person name="Van Alen T."/>
            <person name="Hackstein J.H."/>
            <person name="Baker S.E."/>
            <person name="Grigoriev I.V."/>
            <person name="O'Malley M.A."/>
        </authorList>
    </citation>
    <scope>NUCLEOTIDE SEQUENCE [LARGE SCALE GENOMIC DNA]</scope>
    <source>
        <strain evidence="1 2">S4</strain>
    </source>
</reference>
<name>A0A1Y1X2I7_9FUNG</name>
<organism evidence="1 2">
    <name type="scientific">Anaeromyces robustus</name>
    <dbReference type="NCBI Taxonomy" id="1754192"/>
    <lineage>
        <taxon>Eukaryota</taxon>
        <taxon>Fungi</taxon>
        <taxon>Fungi incertae sedis</taxon>
        <taxon>Chytridiomycota</taxon>
        <taxon>Chytridiomycota incertae sedis</taxon>
        <taxon>Neocallimastigomycetes</taxon>
        <taxon>Neocallimastigales</taxon>
        <taxon>Neocallimastigaceae</taxon>
        <taxon>Anaeromyces</taxon>
    </lineage>
</organism>
<dbReference type="Proteomes" id="UP000193944">
    <property type="component" value="Unassembled WGS sequence"/>
</dbReference>
<reference evidence="1 2" key="2">
    <citation type="submission" date="2016-08" db="EMBL/GenBank/DDBJ databases">
        <title>Pervasive Adenine N6-methylation of Active Genes in Fungi.</title>
        <authorList>
            <consortium name="DOE Joint Genome Institute"/>
            <person name="Mondo S.J."/>
            <person name="Dannebaum R.O."/>
            <person name="Kuo R.C."/>
            <person name="Labutti K."/>
            <person name="Haridas S."/>
            <person name="Kuo A."/>
            <person name="Salamov A."/>
            <person name="Ahrendt S.R."/>
            <person name="Lipzen A."/>
            <person name="Sullivan W."/>
            <person name="Andreopoulos W.B."/>
            <person name="Clum A."/>
            <person name="Lindquist E."/>
            <person name="Daum C."/>
            <person name="Ramamoorthy G.K."/>
            <person name="Gryganskyi A."/>
            <person name="Culley D."/>
            <person name="Magnuson J.K."/>
            <person name="James T.Y."/>
            <person name="O'Malley M.A."/>
            <person name="Stajich J.E."/>
            <person name="Spatafora J.W."/>
            <person name="Visel A."/>
            <person name="Grigoriev I.V."/>
        </authorList>
    </citation>
    <scope>NUCLEOTIDE SEQUENCE [LARGE SCALE GENOMIC DNA]</scope>
    <source>
        <strain evidence="1 2">S4</strain>
    </source>
</reference>
<comment type="caution">
    <text evidence="1">The sequence shown here is derived from an EMBL/GenBank/DDBJ whole genome shotgun (WGS) entry which is preliminary data.</text>
</comment>
<protein>
    <submittedName>
        <fullName evidence="1">Uncharacterized protein</fullName>
    </submittedName>
</protein>
<sequence>MDNNDNNIKTYDLSTLSPPIIAAIRYYILTELKFPHITEVHILENKSELFDEEIGEIIQAIPVKNIGKGILNIEGPKDVYARDINLDCMYSDTYLFTLKSNEKINLYCISEDKSMDNDTLYKAAYIGLKDKKLTIESYINLSPDEMFNQAKENIINSLKKDVYAKDINLDCMYSDTYLFTLKSNEKINLYCISEDKSMDNDTLYKAAYIGLKDKKLTIESYINLSPDEMFNQAKENIINSLKNL</sequence>
<keyword evidence="2" id="KW-1185">Reference proteome</keyword>
<dbReference type="SUPFAM" id="SSF56553">
    <property type="entry name" value="Insert subdomain of RNA polymerase alpha subunit"/>
    <property type="match status" value="1"/>
</dbReference>
<gene>
    <name evidence="1" type="ORF">BCR32DRAFT_294182</name>
</gene>
<dbReference type="EMBL" id="MCFG01000162">
    <property type="protein sequence ID" value="ORX79848.1"/>
    <property type="molecule type" value="Genomic_DNA"/>
</dbReference>
<dbReference type="InterPro" id="IPR036643">
    <property type="entry name" value="RNApol_insert_sf"/>
</dbReference>
<evidence type="ECO:0000313" key="2">
    <source>
        <dbReference type="Proteomes" id="UP000193944"/>
    </source>
</evidence>
<proteinExistence type="predicted"/>
<accession>A0A1Y1X2I7</accession>